<protein>
    <submittedName>
        <fullName evidence="2">Uncharacterized protein</fullName>
    </submittedName>
</protein>
<gene>
    <name evidence="2" type="ORF">BRAN1462_LOCUS43662</name>
</gene>
<accession>A0A7S2PT42</accession>
<organism evidence="2">
    <name type="scientific">Zooxanthella nutricula</name>
    <dbReference type="NCBI Taxonomy" id="1333877"/>
    <lineage>
        <taxon>Eukaryota</taxon>
        <taxon>Sar</taxon>
        <taxon>Alveolata</taxon>
        <taxon>Dinophyceae</taxon>
        <taxon>Peridiniales</taxon>
        <taxon>Peridiniales incertae sedis</taxon>
        <taxon>Zooxanthella</taxon>
    </lineage>
</organism>
<evidence type="ECO:0000256" key="1">
    <source>
        <dbReference type="SAM" id="SignalP"/>
    </source>
</evidence>
<feature type="chain" id="PRO_5030554746" evidence="1">
    <location>
        <begin position="24"/>
        <end position="310"/>
    </location>
</feature>
<sequence>MMPSTKATLCLFAIAYATRLQSATPPWSKLVPVQTLEKCAQEALMVPDDNRYSVTPASNSTEMVGHTLLAQADAIYIMCMQKCSTMPLPRIWVSKVIMVNGRGSDSCLQPERVMKQHPDEIPDPSLHAIAVTLSHLLAVAHAKAQGHAKIAMIEEDMQVADDLTWSRGDVAQALTFVGSNSWQVLRLTVQSFVYTSQGQTHTCPARCVCKEIPGVLIDHSAGRTLCEVDANCHELHSTSMYMLSNGGKGTFDAVLNSMGMIDTLLINSLPQAVLGPPLFEEPAFHAAAKGDVGTMWRLYQERCFRKASNV</sequence>
<proteinExistence type="predicted"/>
<feature type="signal peptide" evidence="1">
    <location>
        <begin position="1"/>
        <end position="23"/>
    </location>
</feature>
<dbReference type="AlphaFoldDB" id="A0A7S2PT42"/>
<dbReference type="EMBL" id="HBGW01068493">
    <property type="protein sequence ID" value="CAD9617772.1"/>
    <property type="molecule type" value="Transcribed_RNA"/>
</dbReference>
<reference evidence="2" key="1">
    <citation type="submission" date="2021-01" db="EMBL/GenBank/DDBJ databases">
        <authorList>
            <person name="Corre E."/>
            <person name="Pelletier E."/>
            <person name="Niang G."/>
            <person name="Scheremetjew M."/>
            <person name="Finn R."/>
            <person name="Kale V."/>
            <person name="Holt S."/>
            <person name="Cochrane G."/>
            <person name="Meng A."/>
            <person name="Brown T."/>
            <person name="Cohen L."/>
        </authorList>
    </citation>
    <scope>NUCLEOTIDE SEQUENCE</scope>
    <source>
        <strain evidence="2">RCC3387</strain>
    </source>
</reference>
<keyword evidence="1" id="KW-0732">Signal</keyword>
<evidence type="ECO:0000313" key="2">
    <source>
        <dbReference type="EMBL" id="CAD9617772.1"/>
    </source>
</evidence>
<name>A0A7S2PT42_9DINO</name>